<reference evidence="1" key="1">
    <citation type="submission" date="2020-08" db="EMBL/GenBank/DDBJ databases">
        <title>Plant Genome Project.</title>
        <authorList>
            <person name="Zhang R.-G."/>
        </authorList>
    </citation>
    <scope>NUCLEOTIDE SEQUENCE</scope>
    <source>
        <strain evidence="1">WSP0</strain>
        <tissue evidence="1">Leaf</tissue>
    </source>
</reference>
<sequence>MWWWWWRSGGGGSSVGGGGAGGGGSGGSGGGGGVVEVVVVVVDVLVGVVVVVTQKEIAAVSCPREDGRMVFKPHGTFIESYVPHLMLGGELEWESEDNLAVWLNVVVHNSFMYSTTADFAIGVDTIYTGYCNHNLDFIETWFKVLADSFTAEEFGRRLHPIINDLNLDNILIRMGKRTYTIACNEMPLRCPIFQEFIQLLSLRWTNSVLIMMLADYEVRVIVFDWEDKTERIYEWF</sequence>
<organism evidence="1 2">
    <name type="scientific">Rhododendron griersonianum</name>
    <dbReference type="NCBI Taxonomy" id="479676"/>
    <lineage>
        <taxon>Eukaryota</taxon>
        <taxon>Viridiplantae</taxon>
        <taxon>Streptophyta</taxon>
        <taxon>Embryophyta</taxon>
        <taxon>Tracheophyta</taxon>
        <taxon>Spermatophyta</taxon>
        <taxon>Magnoliopsida</taxon>
        <taxon>eudicotyledons</taxon>
        <taxon>Gunneridae</taxon>
        <taxon>Pentapetalae</taxon>
        <taxon>asterids</taxon>
        <taxon>Ericales</taxon>
        <taxon>Ericaceae</taxon>
        <taxon>Ericoideae</taxon>
        <taxon>Rhodoreae</taxon>
        <taxon>Rhododendron</taxon>
    </lineage>
</organism>
<dbReference type="EMBL" id="JACTNZ010000010">
    <property type="protein sequence ID" value="KAG5528024.1"/>
    <property type="molecule type" value="Genomic_DNA"/>
</dbReference>
<keyword evidence="2" id="KW-1185">Reference proteome</keyword>
<comment type="caution">
    <text evidence="1">The sequence shown here is derived from an EMBL/GenBank/DDBJ whole genome shotgun (WGS) entry which is preliminary data.</text>
</comment>
<accession>A0AAV6IL12</accession>
<gene>
    <name evidence="1" type="ORF">RHGRI_028828</name>
</gene>
<dbReference type="Proteomes" id="UP000823749">
    <property type="component" value="Chromosome 10"/>
</dbReference>
<proteinExistence type="predicted"/>
<dbReference type="AlphaFoldDB" id="A0AAV6IL12"/>
<protein>
    <submittedName>
        <fullName evidence="1">Uncharacterized protein</fullName>
    </submittedName>
</protein>
<evidence type="ECO:0000313" key="1">
    <source>
        <dbReference type="EMBL" id="KAG5528024.1"/>
    </source>
</evidence>
<name>A0AAV6IL12_9ERIC</name>
<evidence type="ECO:0000313" key="2">
    <source>
        <dbReference type="Proteomes" id="UP000823749"/>
    </source>
</evidence>